<accession>A0A0B7NLV2</accession>
<keyword evidence="5" id="KW-1185">Reference proteome</keyword>
<feature type="region of interest" description="Disordered" evidence="2">
    <location>
        <begin position="1"/>
        <end position="40"/>
    </location>
</feature>
<evidence type="ECO:0000313" key="4">
    <source>
        <dbReference type="EMBL" id="CEP16338.1"/>
    </source>
</evidence>
<dbReference type="EMBL" id="LN733060">
    <property type="protein sequence ID" value="CEP16338.1"/>
    <property type="molecule type" value="Genomic_DNA"/>
</dbReference>
<keyword evidence="1" id="KW-0862">Zinc</keyword>
<evidence type="ECO:0000256" key="2">
    <source>
        <dbReference type="SAM" id="MobiDB-lite"/>
    </source>
</evidence>
<sequence length="368" mass="41652">MGLEEKGANSFLDPANPPSSIHYSNEDTTSQSLSINQAEHEPLNHVAESTPEAKLETISESSGLLPVHDVAAYGRPTIKHRELKPDINDPDSYCQSREMKLSKTQVSRKHLKRTNHLVLKPLKLVPDPEDPEFHCCSCKFTCNNKTAFRDYLKRMHSIKVSEFQPNWNDPDMRCSSCNHAYKPKASYHAHCRTVHEVEAPPAIIPPPVLPALYDPNCYEQNQLPLTYLSIHGIERPKRGSDKLLLLRLQQILCPQVRFLRHILFESIRFELADCCKAIWCPILMILTSTAVPATEYIQPKQDTSHTFECSMAWPCPILPQKGPILLLISLSQIGIAAYVIHTANREECFVRIVRMLTVSELALSSKSL</sequence>
<evidence type="ECO:0000256" key="1">
    <source>
        <dbReference type="PROSITE-ProRule" id="PRU00042"/>
    </source>
</evidence>
<feature type="domain" description="C2H2-type" evidence="3">
    <location>
        <begin position="172"/>
        <end position="200"/>
    </location>
</feature>
<keyword evidence="1" id="KW-0479">Metal-binding</keyword>
<dbReference type="PROSITE" id="PS50157">
    <property type="entry name" value="ZINC_FINGER_C2H2_2"/>
    <property type="match status" value="1"/>
</dbReference>
<evidence type="ECO:0000259" key="3">
    <source>
        <dbReference type="PROSITE" id="PS50157"/>
    </source>
</evidence>
<feature type="compositionally biased region" description="Polar residues" evidence="2">
    <location>
        <begin position="18"/>
        <end position="37"/>
    </location>
</feature>
<evidence type="ECO:0000313" key="5">
    <source>
        <dbReference type="Proteomes" id="UP000054107"/>
    </source>
</evidence>
<name>A0A0B7NLV2_9FUNG</name>
<dbReference type="AlphaFoldDB" id="A0A0B7NLV2"/>
<dbReference type="GO" id="GO:0008270">
    <property type="term" value="F:zinc ion binding"/>
    <property type="evidence" value="ECO:0007669"/>
    <property type="project" value="UniProtKB-KW"/>
</dbReference>
<keyword evidence="1" id="KW-0863">Zinc-finger</keyword>
<dbReference type="InterPro" id="IPR013087">
    <property type="entry name" value="Znf_C2H2_type"/>
</dbReference>
<dbReference type="PROSITE" id="PS00028">
    <property type="entry name" value="ZINC_FINGER_C2H2_1"/>
    <property type="match status" value="1"/>
</dbReference>
<organism evidence="4 5">
    <name type="scientific">Parasitella parasitica</name>
    <dbReference type="NCBI Taxonomy" id="35722"/>
    <lineage>
        <taxon>Eukaryota</taxon>
        <taxon>Fungi</taxon>
        <taxon>Fungi incertae sedis</taxon>
        <taxon>Mucoromycota</taxon>
        <taxon>Mucoromycotina</taxon>
        <taxon>Mucoromycetes</taxon>
        <taxon>Mucorales</taxon>
        <taxon>Mucorineae</taxon>
        <taxon>Mucoraceae</taxon>
        <taxon>Parasitella</taxon>
    </lineage>
</organism>
<dbReference type="Proteomes" id="UP000054107">
    <property type="component" value="Unassembled WGS sequence"/>
</dbReference>
<proteinExistence type="predicted"/>
<gene>
    <name evidence="4" type="primary">PARPA_10596.1 scaffold 41210</name>
</gene>
<reference evidence="4 5" key="1">
    <citation type="submission" date="2014-09" db="EMBL/GenBank/DDBJ databases">
        <authorList>
            <person name="Ellenberger Sabrina"/>
        </authorList>
    </citation>
    <scope>NUCLEOTIDE SEQUENCE [LARGE SCALE GENOMIC DNA]</scope>
    <source>
        <strain evidence="4 5">CBS 412.66</strain>
    </source>
</reference>
<protein>
    <recommendedName>
        <fullName evidence="3">C2H2-type domain-containing protein</fullName>
    </recommendedName>
</protein>